<organism evidence="1 2">
    <name type="scientific">Parascaris equorum</name>
    <name type="common">Equine roundworm</name>
    <dbReference type="NCBI Taxonomy" id="6256"/>
    <lineage>
        <taxon>Eukaryota</taxon>
        <taxon>Metazoa</taxon>
        <taxon>Ecdysozoa</taxon>
        <taxon>Nematoda</taxon>
        <taxon>Chromadorea</taxon>
        <taxon>Rhabditida</taxon>
        <taxon>Spirurina</taxon>
        <taxon>Ascaridomorpha</taxon>
        <taxon>Ascaridoidea</taxon>
        <taxon>Ascarididae</taxon>
        <taxon>Parascaris</taxon>
    </lineage>
</organism>
<dbReference type="AlphaFoldDB" id="A0A914R1U7"/>
<dbReference type="WBParaSite" id="PEQ_0000057501-mRNA-1">
    <property type="protein sequence ID" value="PEQ_0000057501-mRNA-1"/>
    <property type="gene ID" value="PEQ_0000057501"/>
</dbReference>
<evidence type="ECO:0000313" key="1">
    <source>
        <dbReference type="Proteomes" id="UP000887564"/>
    </source>
</evidence>
<reference evidence="2" key="1">
    <citation type="submission" date="2022-11" db="UniProtKB">
        <authorList>
            <consortium name="WormBaseParasite"/>
        </authorList>
    </citation>
    <scope>IDENTIFICATION</scope>
</reference>
<accession>A0A914R1U7</accession>
<sequence>MKGLKLNMATEREIMGISLSFCEVASDDEPYNVLGEERDVTKGMAAMLKLAAEKGYLDSGKTRKVNGPSLKHLENKRFSQIEVGK</sequence>
<protein>
    <submittedName>
        <fullName evidence="2">Uncharacterized protein</fullName>
    </submittedName>
</protein>
<dbReference type="Proteomes" id="UP000887564">
    <property type="component" value="Unplaced"/>
</dbReference>
<proteinExistence type="predicted"/>
<keyword evidence="1" id="KW-1185">Reference proteome</keyword>
<name>A0A914R1U7_PAREQ</name>
<evidence type="ECO:0000313" key="2">
    <source>
        <dbReference type="WBParaSite" id="PEQ_0000057501-mRNA-1"/>
    </source>
</evidence>